<dbReference type="PROSITE" id="PS51780">
    <property type="entry name" value="GW"/>
    <property type="match status" value="1"/>
</dbReference>
<comment type="caution">
    <text evidence="5">The sequence shown here is derived from an EMBL/GenBank/DDBJ whole genome shotgun (WGS) entry which is preliminary data.</text>
</comment>
<evidence type="ECO:0000256" key="1">
    <source>
        <dbReference type="ARBA" id="ARBA00022729"/>
    </source>
</evidence>
<dbReference type="Pfam" id="PF13457">
    <property type="entry name" value="GW"/>
    <property type="match status" value="1"/>
</dbReference>
<dbReference type="InterPro" id="IPR039564">
    <property type="entry name" value="Peptidase_C39-like"/>
</dbReference>
<feature type="chain" id="PRO_5006405357" description="GW domain-containing protein" evidence="3">
    <location>
        <begin position="20"/>
        <end position="301"/>
    </location>
</feature>
<feature type="signal peptide" evidence="3">
    <location>
        <begin position="1"/>
        <end position="19"/>
    </location>
</feature>
<dbReference type="InterPro" id="IPR025987">
    <property type="entry name" value="GW_dom"/>
</dbReference>
<feature type="domain" description="GW" evidence="4">
    <location>
        <begin position="60"/>
        <end position="143"/>
    </location>
</feature>
<sequence>MALAFATTLSMAGMVSASADVSPVATDQPTTTSGSDSSAPTDSPQPEPTPTPPKPTYTSITARKQLNYYTTMGGNATYKIYKTGGYNTSASNKIAVSTSRQFVGKSLHITQSERTGGITWLKFTYNHKFSGWVNQHATVSTTYKLWVPLIAQRPQLPTGCEITATAMMLQFAGAKVTKLSLTREMPRSSDPNKGFVGSPYSKSGWYIYPKAVLPIVKRHLGSAQNLTGARLSTIKKYVRHDHPVVVYVAGVDGFSNHALTVTGYSKTRIYYNDPWTNKRASMSNSVMTKHRKADANRAFSY</sequence>
<protein>
    <recommendedName>
        <fullName evidence="4">GW domain-containing protein</fullName>
    </recommendedName>
</protein>
<gene>
    <name evidence="5" type="ORF">FC96_GL002215</name>
</gene>
<dbReference type="InterPro" id="IPR038200">
    <property type="entry name" value="GW_dom_sf"/>
</dbReference>
<evidence type="ECO:0000256" key="3">
    <source>
        <dbReference type="SAM" id="SignalP"/>
    </source>
</evidence>
<name>A0A0R1HW93_9LACO</name>
<feature type="compositionally biased region" description="Polar residues" evidence="2">
    <location>
        <begin position="25"/>
        <end position="39"/>
    </location>
</feature>
<dbReference type="Gene3D" id="2.30.30.170">
    <property type="match status" value="1"/>
</dbReference>
<dbReference type="Proteomes" id="UP000050911">
    <property type="component" value="Unassembled WGS sequence"/>
</dbReference>
<evidence type="ECO:0000313" key="6">
    <source>
        <dbReference type="Proteomes" id="UP000050911"/>
    </source>
</evidence>
<keyword evidence="6" id="KW-1185">Reference proteome</keyword>
<dbReference type="PATRIC" id="fig|1302272.5.peg.2265"/>
<dbReference type="AlphaFoldDB" id="A0A0R1HW93"/>
<dbReference type="PANTHER" id="PTHR37806:SF1">
    <property type="entry name" value="PEPTIDASE C39-LIKE DOMAIN-CONTAINING PROTEIN"/>
    <property type="match status" value="1"/>
</dbReference>
<evidence type="ECO:0000256" key="2">
    <source>
        <dbReference type="SAM" id="MobiDB-lite"/>
    </source>
</evidence>
<reference evidence="5 6" key="1">
    <citation type="journal article" date="2015" name="Genome Announc.">
        <title>Expanding the biotechnology potential of lactobacilli through comparative genomics of 213 strains and associated genera.</title>
        <authorList>
            <person name="Sun Z."/>
            <person name="Harris H.M."/>
            <person name="McCann A."/>
            <person name="Guo C."/>
            <person name="Argimon S."/>
            <person name="Zhang W."/>
            <person name="Yang X."/>
            <person name="Jeffery I.B."/>
            <person name="Cooney J.C."/>
            <person name="Kagawa T.F."/>
            <person name="Liu W."/>
            <person name="Song Y."/>
            <person name="Salvetti E."/>
            <person name="Wrobel A."/>
            <person name="Rasinkangas P."/>
            <person name="Parkhill J."/>
            <person name="Rea M.C."/>
            <person name="O'Sullivan O."/>
            <person name="Ritari J."/>
            <person name="Douillard F.P."/>
            <person name="Paul Ross R."/>
            <person name="Yang R."/>
            <person name="Briner A.E."/>
            <person name="Felis G.E."/>
            <person name="de Vos W.M."/>
            <person name="Barrangou R."/>
            <person name="Klaenhammer T.R."/>
            <person name="Caufield P.W."/>
            <person name="Cui Y."/>
            <person name="Zhang H."/>
            <person name="O'Toole P.W."/>
        </authorList>
    </citation>
    <scope>NUCLEOTIDE SEQUENCE [LARGE SCALE GENOMIC DNA]</scope>
    <source>
        <strain evidence="5 6">JCM 15530</strain>
    </source>
</reference>
<dbReference type="STRING" id="1302272.FC96_GL002215"/>
<proteinExistence type="predicted"/>
<dbReference type="EMBL" id="AZCX01000006">
    <property type="protein sequence ID" value="KRK47730.1"/>
    <property type="molecule type" value="Genomic_DNA"/>
</dbReference>
<feature type="region of interest" description="Disordered" evidence="2">
    <location>
        <begin position="17"/>
        <end position="58"/>
    </location>
</feature>
<feature type="compositionally biased region" description="Pro residues" evidence="2">
    <location>
        <begin position="43"/>
        <end position="55"/>
    </location>
</feature>
<evidence type="ECO:0000313" key="5">
    <source>
        <dbReference type="EMBL" id="KRK47730.1"/>
    </source>
</evidence>
<organism evidence="5 6">
    <name type="scientific">Secundilactobacillus kimchicus JCM 15530</name>
    <dbReference type="NCBI Taxonomy" id="1302272"/>
    <lineage>
        <taxon>Bacteria</taxon>
        <taxon>Bacillati</taxon>
        <taxon>Bacillota</taxon>
        <taxon>Bacilli</taxon>
        <taxon>Lactobacillales</taxon>
        <taxon>Lactobacillaceae</taxon>
        <taxon>Secundilactobacillus</taxon>
    </lineage>
</organism>
<evidence type="ECO:0000259" key="4">
    <source>
        <dbReference type="PROSITE" id="PS51780"/>
    </source>
</evidence>
<dbReference type="Gene3D" id="3.90.70.10">
    <property type="entry name" value="Cysteine proteinases"/>
    <property type="match status" value="1"/>
</dbReference>
<dbReference type="PANTHER" id="PTHR37806">
    <property type="entry name" value="LMO0724 PROTEIN"/>
    <property type="match status" value="1"/>
</dbReference>
<dbReference type="SUPFAM" id="SSF82057">
    <property type="entry name" value="Prokaryotic SH3-related domain"/>
    <property type="match status" value="1"/>
</dbReference>
<accession>A0A0R1HW93</accession>
<dbReference type="Pfam" id="PF13529">
    <property type="entry name" value="Peptidase_C39_2"/>
    <property type="match status" value="1"/>
</dbReference>
<keyword evidence="1 3" id="KW-0732">Signal</keyword>